<evidence type="ECO:0000313" key="5">
    <source>
        <dbReference type="Proteomes" id="UP000373449"/>
    </source>
</evidence>
<sequence length="104" mass="11474">MKKLILFGVLGLSSLEAVAELNKLEKGITNACKESGARSVDLCVLNTQLFIALAYKNGYTKGVCFDAQDEEIKKLCTPDIYTGDDMNNFKNMATKMLGFNEPTR</sequence>
<gene>
    <name evidence="2" type="ORF">CRN84_14565</name>
    <name evidence="3" type="ORF">NCTC12282_04124</name>
</gene>
<name>A0A2C6DNU4_9GAMM</name>
<keyword evidence="1" id="KW-0732">Signal</keyword>
<dbReference type="Proteomes" id="UP000373449">
    <property type="component" value="Unassembled WGS sequence"/>
</dbReference>
<evidence type="ECO:0000313" key="3">
    <source>
        <dbReference type="EMBL" id="VFS49691.1"/>
    </source>
</evidence>
<reference evidence="3 5" key="3">
    <citation type="submission" date="2019-03" db="EMBL/GenBank/DDBJ databases">
        <authorList>
            <consortium name="Pathogen Informatics"/>
        </authorList>
    </citation>
    <scope>NUCLEOTIDE SEQUENCE [LARGE SCALE GENOMIC DNA]</scope>
    <source>
        <strain evidence="3 5">NCTC12282</strain>
    </source>
</reference>
<evidence type="ECO:0000256" key="1">
    <source>
        <dbReference type="SAM" id="SignalP"/>
    </source>
</evidence>
<protein>
    <submittedName>
        <fullName evidence="2">Uncharacterized protein</fullName>
    </submittedName>
</protein>
<proteinExistence type="predicted"/>
<keyword evidence="4" id="KW-1185">Reference proteome</keyword>
<organism evidence="2 4">
    <name type="scientific">Budvicia aquatica</name>
    <dbReference type="NCBI Taxonomy" id="82979"/>
    <lineage>
        <taxon>Bacteria</taxon>
        <taxon>Pseudomonadati</taxon>
        <taxon>Pseudomonadota</taxon>
        <taxon>Gammaproteobacteria</taxon>
        <taxon>Enterobacterales</taxon>
        <taxon>Budviciaceae</taxon>
        <taxon>Budvicia</taxon>
    </lineage>
</organism>
<reference evidence="2" key="1">
    <citation type="submission" date="2017-09" db="EMBL/GenBank/DDBJ databases">
        <title>FDA dAtabase for Regulatory Grade micrObial Sequences (FDA-ARGOS): Supporting development and validation of Infectious Disease Dx tests.</title>
        <authorList>
            <person name="Minogue T."/>
            <person name="Wolcott M."/>
            <person name="Wasieloski L."/>
            <person name="Aguilar W."/>
            <person name="Moore D."/>
            <person name="Tallon L.J."/>
            <person name="Sadzewicz L."/>
            <person name="Ott S."/>
            <person name="Zhao X."/>
            <person name="Nagaraj S."/>
            <person name="Vavikolanu K."/>
            <person name="Aluvathingal J."/>
            <person name="Nadendla S."/>
            <person name="Sichtig H."/>
        </authorList>
    </citation>
    <scope>NUCLEOTIDE SEQUENCE</scope>
    <source>
        <strain evidence="2">FDAARGOS_387</strain>
    </source>
</reference>
<dbReference type="EMBL" id="CAADJA010000002">
    <property type="protein sequence ID" value="VFS49691.1"/>
    <property type="molecule type" value="Genomic_DNA"/>
</dbReference>
<dbReference type="AlphaFoldDB" id="A0A2C6DNU4"/>
<feature type="signal peptide" evidence="1">
    <location>
        <begin position="1"/>
        <end position="19"/>
    </location>
</feature>
<reference evidence="4" key="2">
    <citation type="submission" date="2017-09" db="EMBL/GenBank/DDBJ databases">
        <title>FDA dAtabase for Regulatory Grade micrObial Sequences (FDA-ARGOS): Supporting development and validation of Infectious Disease Dx tests.</title>
        <authorList>
            <person name="Minogue T."/>
            <person name="Wolcott M."/>
            <person name="Wasieloski L."/>
            <person name="Aguilar W."/>
            <person name="Moore D."/>
            <person name="Tallon L."/>
            <person name="Sadzewicz L."/>
            <person name="Ott S."/>
            <person name="Zhao X."/>
            <person name="Nagaraj S."/>
            <person name="Vavikolanu K."/>
            <person name="Aluvathingal J."/>
            <person name="Nadendla S."/>
            <person name="Sichtig H."/>
        </authorList>
    </citation>
    <scope>NUCLEOTIDE SEQUENCE [LARGE SCALE GENOMIC DNA]</scope>
    <source>
        <strain evidence="4">FDAARGOS_387</strain>
    </source>
</reference>
<dbReference type="Proteomes" id="UP000224974">
    <property type="component" value="Unassembled WGS sequence"/>
</dbReference>
<evidence type="ECO:0000313" key="2">
    <source>
        <dbReference type="EMBL" id="PHI30474.1"/>
    </source>
</evidence>
<evidence type="ECO:0000313" key="4">
    <source>
        <dbReference type="Proteomes" id="UP000224974"/>
    </source>
</evidence>
<dbReference type="EMBL" id="PDDX01000001">
    <property type="protein sequence ID" value="PHI30474.1"/>
    <property type="molecule type" value="Genomic_DNA"/>
</dbReference>
<feature type="chain" id="PRO_5036315821" evidence="1">
    <location>
        <begin position="20"/>
        <end position="104"/>
    </location>
</feature>
<dbReference type="RefSeq" id="WP_029092679.1">
    <property type="nucleotide sequence ID" value="NZ_CAADJA010000002.1"/>
</dbReference>
<accession>A0A2C6DNU4</accession>